<sequence length="276" mass="31385">MTTKPSMEISVHINLFSLLLLLLLSRSFSSPASETCNPVDKEALLGFKRGITADPSRLLQSWTPSTDCCTSWKGVACDSRGRVVNVSRPGLFSHDDDYTYVLEWNSVLSLGNLSFLRVLDLGNLKNLNGPIPTEFGKLRRLTILVTSLQGRYRRHSNAYLAWKSFISTTTHPFIDFEANPSEQQANRETTGHNRPACHSYSNMVIQQQFNRRDSLELRQLRNLQFLYLSRNNLCGRVPIQVVKLQNLQRLDVSFNPLMESNPIENSKKSVDKTLHD</sequence>
<keyword evidence="7" id="KW-1185">Reference proteome</keyword>
<comment type="caution">
    <text evidence="6">The sequence shown here is derived from an EMBL/GenBank/DDBJ whole genome shotgun (WGS) entry which is preliminary data.</text>
</comment>
<dbReference type="InterPro" id="IPR013210">
    <property type="entry name" value="LRR_N_plant-typ"/>
</dbReference>
<dbReference type="Pfam" id="PF08263">
    <property type="entry name" value="LRRNT_2"/>
    <property type="match status" value="1"/>
</dbReference>
<keyword evidence="2 4" id="KW-0732">Signal</keyword>
<dbReference type="Gene3D" id="3.80.10.10">
    <property type="entry name" value="Ribonuclease Inhibitor"/>
    <property type="match status" value="1"/>
</dbReference>
<name>A0A6A3ABD0_HIBSY</name>
<evidence type="ECO:0000256" key="4">
    <source>
        <dbReference type="SAM" id="SignalP"/>
    </source>
</evidence>
<dbReference type="PANTHER" id="PTHR48060">
    <property type="entry name" value="DNA DAMAGE-REPAIR/TOLERATION PROTEIN DRT100"/>
    <property type="match status" value="1"/>
</dbReference>
<reference evidence="6" key="1">
    <citation type="submission" date="2019-09" db="EMBL/GenBank/DDBJ databases">
        <title>Draft genome information of white flower Hibiscus syriacus.</title>
        <authorList>
            <person name="Kim Y.-M."/>
        </authorList>
    </citation>
    <scope>NUCLEOTIDE SEQUENCE [LARGE SCALE GENOMIC DNA]</scope>
    <source>
        <strain evidence="6">YM2019G1</strain>
    </source>
</reference>
<organism evidence="6 7">
    <name type="scientific">Hibiscus syriacus</name>
    <name type="common">Rose of Sharon</name>
    <dbReference type="NCBI Taxonomy" id="106335"/>
    <lineage>
        <taxon>Eukaryota</taxon>
        <taxon>Viridiplantae</taxon>
        <taxon>Streptophyta</taxon>
        <taxon>Embryophyta</taxon>
        <taxon>Tracheophyta</taxon>
        <taxon>Spermatophyta</taxon>
        <taxon>Magnoliopsida</taxon>
        <taxon>eudicotyledons</taxon>
        <taxon>Gunneridae</taxon>
        <taxon>Pentapetalae</taxon>
        <taxon>rosids</taxon>
        <taxon>malvids</taxon>
        <taxon>Malvales</taxon>
        <taxon>Malvaceae</taxon>
        <taxon>Malvoideae</taxon>
        <taxon>Hibiscus</taxon>
    </lineage>
</organism>
<dbReference type="InterPro" id="IPR053211">
    <property type="entry name" value="DNA_repair-toleration"/>
</dbReference>
<dbReference type="InterPro" id="IPR032675">
    <property type="entry name" value="LRR_dom_sf"/>
</dbReference>
<protein>
    <recommendedName>
        <fullName evidence="5">Leucine-rich repeat-containing N-terminal plant-type domain-containing protein</fullName>
    </recommendedName>
</protein>
<evidence type="ECO:0000256" key="3">
    <source>
        <dbReference type="ARBA" id="ARBA00022737"/>
    </source>
</evidence>
<feature type="signal peptide" evidence="4">
    <location>
        <begin position="1"/>
        <end position="29"/>
    </location>
</feature>
<dbReference type="InterPro" id="IPR001611">
    <property type="entry name" value="Leu-rich_rpt"/>
</dbReference>
<feature type="chain" id="PRO_5025685064" description="Leucine-rich repeat-containing N-terminal plant-type domain-containing protein" evidence="4">
    <location>
        <begin position="30"/>
        <end position="276"/>
    </location>
</feature>
<accession>A0A6A3ABD0</accession>
<dbReference type="Pfam" id="PF00560">
    <property type="entry name" value="LRR_1"/>
    <property type="match status" value="1"/>
</dbReference>
<gene>
    <name evidence="6" type="ORF">F3Y22_tig00110548pilonHSYRG00676</name>
</gene>
<evidence type="ECO:0000313" key="7">
    <source>
        <dbReference type="Proteomes" id="UP000436088"/>
    </source>
</evidence>
<proteinExistence type="predicted"/>
<evidence type="ECO:0000259" key="5">
    <source>
        <dbReference type="Pfam" id="PF08263"/>
    </source>
</evidence>
<feature type="domain" description="Leucine-rich repeat-containing N-terminal plant-type" evidence="5">
    <location>
        <begin position="39"/>
        <end position="78"/>
    </location>
</feature>
<dbReference type="SUPFAM" id="SSF52058">
    <property type="entry name" value="L domain-like"/>
    <property type="match status" value="1"/>
</dbReference>
<keyword evidence="3" id="KW-0677">Repeat</keyword>
<keyword evidence="1" id="KW-0433">Leucine-rich repeat</keyword>
<evidence type="ECO:0000256" key="2">
    <source>
        <dbReference type="ARBA" id="ARBA00022729"/>
    </source>
</evidence>
<dbReference type="AlphaFoldDB" id="A0A6A3ABD0"/>
<evidence type="ECO:0000313" key="6">
    <source>
        <dbReference type="EMBL" id="KAE8701276.1"/>
    </source>
</evidence>
<evidence type="ECO:0000256" key="1">
    <source>
        <dbReference type="ARBA" id="ARBA00022614"/>
    </source>
</evidence>
<dbReference type="EMBL" id="VEPZ02001024">
    <property type="protein sequence ID" value="KAE8701276.1"/>
    <property type="molecule type" value="Genomic_DNA"/>
</dbReference>
<dbReference type="Proteomes" id="UP000436088">
    <property type="component" value="Unassembled WGS sequence"/>
</dbReference>
<dbReference type="PANTHER" id="PTHR48060:SF9">
    <property type="entry name" value="LRR RECEPTOR-LIKE SERINE_THREONINE-PROTEIN KINASE GSO1"/>
    <property type="match status" value="1"/>
</dbReference>